<evidence type="ECO:0000256" key="9">
    <source>
        <dbReference type="SAM" id="Phobius"/>
    </source>
</evidence>
<evidence type="ECO:0000313" key="12">
    <source>
        <dbReference type="EMBL" id="KAF4434702.1"/>
    </source>
</evidence>
<keyword evidence="10" id="KW-0732">Signal</keyword>
<evidence type="ECO:0000256" key="6">
    <source>
        <dbReference type="ARBA" id="ARBA00023043"/>
    </source>
</evidence>
<dbReference type="PANTHER" id="PTHR24198">
    <property type="entry name" value="ANKYRIN REPEAT AND PROTEIN KINASE DOMAIN-CONTAINING PROTEIN"/>
    <property type="match status" value="1"/>
</dbReference>
<keyword evidence="9" id="KW-0812">Transmembrane</keyword>
<gene>
    <name evidence="12" type="ORF">FACUT_7761</name>
</gene>
<keyword evidence="13" id="KW-1185">Reference proteome</keyword>
<sequence length="703" mass="79179">MKIQFVPVLAFASYCLAQVAANPPHGKHYSPIPLITLSENSTSVNVAPYQSNTSLYYLGYKDEDWSRPFVKYWKPAVKQISDEVQKGITESPHASSLVFKPQEAPHFLIQPGYLQLENGWAVSDDNKLMIAVRTDMGNVTGDIYKLWHPVAHQYAYRMPNAIDWSNKSLPERYMGSYSWIDEFIGNFATKLTVNFVDPTTLGFNTSAFESQGIETIVTAHITSGHTTNVTGNSYLMHQIRRKDDGQRELRSRFFLDVFGDTQGHDLSVHCAVEMSLCAHPVNMLYFGHHLLLLFALLSVPTWADSGDDFSNNLFSDLARLLALFGERVTIQLLSQSMGWADCIILAVAPLGIITTIVTAIRVDGPPWLKGIIEPQPSELSSQNSEGGKRYLWDTFRSRQKSRDVEVPTPILLENRSSEAQAEPSPASELIVLRNTTKRAPNITLNRHHKVDRGHLYMVASFGVLLELGVLVYFGFITYYPSLKFKKDDKQVLRYAFPFAADGTIVLVLGADVDARCRFKRTALQYACVKNNLEIVNILIGSGADFNAEEQFHRTLLWDAAHSGSTECVGRLLKVENIDMNTRRTSDEGPLELAIGRGHGDIVRMLVEKDAKINQHIVDFAVDLYEPGERKVKEEVEEEDDDEEVEDQGEMHAEEENKRLGLKTEDIGRYIRAAFSLRNAFEDHVHGEMGGIILSELIRRLWPP</sequence>
<protein>
    <submittedName>
        <fullName evidence="12">Phloretin hydrolase</fullName>
    </submittedName>
</protein>
<dbReference type="PROSITE" id="PS50088">
    <property type="entry name" value="ANK_REPEAT"/>
    <property type="match status" value="1"/>
</dbReference>
<name>A0A8H4NQ51_9HYPO</name>
<evidence type="ECO:0000313" key="13">
    <source>
        <dbReference type="Proteomes" id="UP000536711"/>
    </source>
</evidence>
<keyword evidence="4 12" id="KW-0378">Hydrolase</keyword>
<reference evidence="12 13" key="1">
    <citation type="submission" date="2020-01" db="EMBL/GenBank/DDBJ databases">
        <title>Identification and distribution of gene clusters putatively required for synthesis of sphingolipid metabolism inhibitors in phylogenetically diverse species of the filamentous fungus Fusarium.</title>
        <authorList>
            <person name="Kim H.-S."/>
            <person name="Busman M."/>
            <person name="Brown D.W."/>
            <person name="Divon H."/>
            <person name="Uhlig S."/>
            <person name="Proctor R.H."/>
        </authorList>
    </citation>
    <scope>NUCLEOTIDE SEQUENCE [LARGE SCALE GENOMIC DNA]</scope>
    <source>
        <strain evidence="12 13">NRRL 13308</strain>
    </source>
</reference>
<dbReference type="InterPro" id="IPR041526">
    <property type="entry name" value="DAPG_hydrolase"/>
</dbReference>
<evidence type="ECO:0000256" key="10">
    <source>
        <dbReference type="SAM" id="SignalP"/>
    </source>
</evidence>
<dbReference type="OrthoDB" id="3335931at2759"/>
<dbReference type="AlphaFoldDB" id="A0A8H4NQ51"/>
<evidence type="ECO:0000256" key="7">
    <source>
        <dbReference type="PROSITE-ProRule" id="PRU00023"/>
    </source>
</evidence>
<evidence type="ECO:0000256" key="3">
    <source>
        <dbReference type="ARBA" id="ARBA00022737"/>
    </source>
</evidence>
<feature type="domain" description="DAPG hydrolase PhiG" evidence="11">
    <location>
        <begin position="108"/>
        <end position="255"/>
    </location>
</feature>
<dbReference type="Gene3D" id="1.25.40.20">
    <property type="entry name" value="Ankyrin repeat-containing domain"/>
    <property type="match status" value="1"/>
</dbReference>
<evidence type="ECO:0000256" key="2">
    <source>
        <dbReference type="ARBA" id="ARBA00022723"/>
    </source>
</evidence>
<dbReference type="GO" id="GO:0016787">
    <property type="term" value="F:hydrolase activity"/>
    <property type="evidence" value="ECO:0007669"/>
    <property type="project" value="UniProtKB-KW"/>
</dbReference>
<dbReference type="InterPro" id="IPR036770">
    <property type="entry name" value="Ankyrin_rpt-contain_sf"/>
</dbReference>
<feature type="compositionally biased region" description="Acidic residues" evidence="8">
    <location>
        <begin position="634"/>
        <end position="647"/>
    </location>
</feature>
<feature type="transmembrane region" description="Helical" evidence="9">
    <location>
        <begin position="455"/>
        <end position="479"/>
    </location>
</feature>
<dbReference type="GO" id="GO:0046872">
    <property type="term" value="F:metal ion binding"/>
    <property type="evidence" value="ECO:0007669"/>
    <property type="project" value="UniProtKB-KW"/>
</dbReference>
<keyword evidence="3" id="KW-0677">Repeat</keyword>
<comment type="caution">
    <text evidence="12">The sequence shown here is derived from an EMBL/GenBank/DDBJ whole genome shotgun (WGS) entry which is preliminary data.</text>
</comment>
<dbReference type="Pfam" id="PF18089">
    <property type="entry name" value="DAPG_hydrolase"/>
    <property type="match status" value="1"/>
</dbReference>
<keyword evidence="9" id="KW-1133">Transmembrane helix</keyword>
<evidence type="ECO:0000256" key="5">
    <source>
        <dbReference type="ARBA" id="ARBA00022833"/>
    </source>
</evidence>
<keyword evidence="2" id="KW-0479">Metal-binding</keyword>
<dbReference type="Proteomes" id="UP000536711">
    <property type="component" value="Unassembled WGS sequence"/>
</dbReference>
<proteinExistence type="predicted"/>
<comment type="cofactor">
    <cofactor evidence="1">
        <name>Zn(2+)</name>
        <dbReference type="ChEBI" id="CHEBI:29105"/>
    </cofactor>
</comment>
<keyword evidence="6 7" id="KW-0040">ANK repeat</keyword>
<feature type="transmembrane region" description="Helical" evidence="9">
    <location>
        <begin position="337"/>
        <end position="360"/>
    </location>
</feature>
<keyword evidence="5" id="KW-0862">Zinc</keyword>
<keyword evidence="9" id="KW-0472">Membrane</keyword>
<feature type="compositionally biased region" description="Basic and acidic residues" evidence="8">
    <location>
        <begin position="648"/>
        <end position="658"/>
    </location>
</feature>
<evidence type="ECO:0000256" key="4">
    <source>
        <dbReference type="ARBA" id="ARBA00022801"/>
    </source>
</evidence>
<feature type="repeat" description="ANK" evidence="7">
    <location>
        <begin position="518"/>
        <end position="550"/>
    </location>
</feature>
<dbReference type="SUPFAM" id="SSF48403">
    <property type="entry name" value="Ankyrin repeat"/>
    <property type="match status" value="1"/>
</dbReference>
<dbReference type="Pfam" id="PF12796">
    <property type="entry name" value="Ank_2"/>
    <property type="match status" value="1"/>
</dbReference>
<dbReference type="PANTHER" id="PTHR24198:SF165">
    <property type="entry name" value="ANKYRIN REPEAT-CONTAINING PROTEIN-RELATED"/>
    <property type="match status" value="1"/>
</dbReference>
<evidence type="ECO:0000256" key="8">
    <source>
        <dbReference type="SAM" id="MobiDB-lite"/>
    </source>
</evidence>
<accession>A0A8H4NQ51</accession>
<feature type="signal peptide" evidence="10">
    <location>
        <begin position="1"/>
        <end position="21"/>
    </location>
</feature>
<dbReference type="EMBL" id="JAADJF010000200">
    <property type="protein sequence ID" value="KAF4434702.1"/>
    <property type="molecule type" value="Genomic_DNA"/>
</dbReference>
<evidence type="ECO:0000256" key="1">
    <source>
        <dbReference type="ARBA" id="ARBA00001947"/>
    </source>
</evidence>
<evidence type="ECO:0000259" key="11">
    <source>
        <dbReference type="Pfam" id="PF18089"/>
    </source>
</evidence>
<dbReference type="InterPro" id="IPR002110">
    <property type="entry name" value="Ankyrin_rpt"/>
</dbReference>
<feature type="transmembrane region" description="Helical" evidence="9">
    <location>
        <begin position="491"/>
        <end position="510"/>
    </location>
</feature>
<dbReference type="PROSITE" id="PS50297">
    <property type="entry name" value="ANK_REP_REGION"/>
    <property type="match status" value="1"/>
</dbReference>
<feature type="region of interest" description="Disordered" evidence="8">
    <location>
        <begin position="630"/>
        <end position="658"/>
    </location>
</feature>
<organism evidence="12 13">
    <name type="scientific">Fusarium acutatum</name>
    <dbReference type="NCBI Taxonomy" id="78861"/>
    <lineage>
        <taxon>Eukaryota</taxon>
        <taxon>Fungi</taxon>
        <taxon>Dikarya</taxon>
        <taxon>Ascomycota</taxon>
        <taxon>Pezizomycotina</taxon>
        <taxon>Sordariomycetes</taxon>
        <taxon>Hypocreomycetidae</taxon>
        <taxon>Hypocreales</taxon>
        <taxon>Nectriaceae</taxon>
        <taxon>Fusarium</taxon>
        <taxon>Fusarium fujikuroi species complex</taxon>
    </lineage>
</organism>
<dbReference type="SMART" id="SM00248">
    <property type="entry name" value="ANK"/>
    <property type="match status" value="3"/>
</dbReference>
<feature type="chain" id="PRO_5034660934" evidence="10">
    <location>
        <begin position="22"/>
        <end position="703"/>
    </location>
</feature>